<protein>
    <submittedName>
        <fullName evidence="1">Uncharacterized protein</fullName>
    </submittedName>
</protein>
<evidence type="ECO:0000313" key="2">
    <source>
        <dbReference type="Proteomes" id="UP001303046"/>
    </source>
</evidence>
<accession>A0ABR1C868</accession>
<keyword evidence="2" id="KW-1185">Reference proteome</keyword>
<gene>
    <name evidence="1" type="primary">Necator_chrII.g5365</name>
    <name evidence="1" type="ORF">RB195_017572</name>
</gene>
<dbReference type="EMBL" id="JAVFWL010000002">
    <property type="protein sequence ID" value="KAK6733887.1"/>
    <property type="molecule type" value="Genomic_DNA"/>
</dbReference>
<evidence type="ECO:0000313" key="1">
    <source>
        <dbReference type="EMBL" id="KAK6733887.1"/>
    </source>
</evidence>
<dbReference type="Proteomes" id="UP001303046">
    <property type="component" value="Unassembled WGS sequence"/>
</dbReference>
<organism evidence="1 2">
    <name type="scientific">Necator americanus</name>
    <name type="common">Human hookworm</name>
    <dbReference type="NCBI Taxonomy" id="51031"/>
    <lineage>
        <taxon>Eukaryota</taxon>
        <taxon>Metazoa</taxon>
        <taxon>Ecdysozoa</taxon>
        <taxon>Nematoda</taxon>
        <taxon>Chromadorea</taxon>
        <taxon>Rhabditida</taxon>
        <taxon>Rhabditina</taxon>
        <taxon>Rhabditomorpha</taxon>
        <taxon>Strongyloidea</taxon>
        <taxon>Ancylostomatidae</taxon>
        <taxon>Bunostominae</taxon>
        <taxon>Necator</taxon>
    </lineage>
</organism>
<reference evidence="1 2" key="1">
    <citation type="submission" date="2023-08" db="EMBL/GenBank/DDBJ databases">
        <title>A Necator americanus chromosomal reference genome.</title>
        <authorList>
            <person name="Ilik V."/>
            <person name="Petrzelkova K.J."/>
            <person name="Pardy F."/>
            <person name="Fuh T."/>
            <person name="Niatou-Singa F.S."/>
            <person name="Gouil Q."/>
            <person name="Baker L."/>
            <person name="Ritchie M.E."/>
            <person name="Jex A.R."/>
            <person name="Gazzola D."/>
            <person name="Li H."/>
            <person name="Toshio Fujiwara R."/>
            <person name="Zhan B."/>
            <person name="Aroian R.V."/>
            <person name="Pafco B."/>
            <person name="Schwarz E.M."/>
        </authorList>
    </citation>
    <scope>NUCLEOTIDE SEQUENCE [LARGE SCALE GENOMIC DNA]</scope>
    <source>
        <strain evidence="1 2">Aroian</strain>
        <tissue evidence="1">Whole animal</tissue>
    </source>
</reference>
<name>A0ABR1C868_NECAM</name>
<proteinExistence type="predicted"/>
<comment type="caution">
    <text evidence="1">The sequence shown here is derived from an EMBL/GenBank/DDBJ whole genome shotgun (WGS) entry which is preliminary data.</text>
</comment>
<sequence length="75" mass="8456">MSSIPHLREVIEAGVSLSVCDLFNVTFSTTADQALFDRSQAKLACRQKNKGSQKHRNCIFRKISSRSLPSNKRMD</sequence>